<reference evidence="1 2" key="1">
    <citation type="journal article" date="2020" name="MBio">
        <title>Erratum for Teymournejad et al., 'Isolation and Molecular Analysis of a Novel Neorickettsia Species That Causes Potomac Horse Fever'.</title>
        <authorList>
            <person name="Teymournejad O."/>
            <person name="Lin M."/>
            <person name="Bekebrede H."/>
            <person name="Kamr A."/>
            <person name="Toribio R.E."/>
            <person name="Arroyo L.G."/>
            <person name="Baird J.D."/>
            <person name="Rikihisa Y."/>
        </authorList>
    </citation>
    <scope>NUCLEOTIDE SEQUENCE [LARGE SCALE GENOMIC DNA]</scope>
    <source>
        <strain evidence="1 2">Fin17</strain>
    </source>
</reference>
<accession>A0A6P1GBG8</accession>
<keyword evidence="2" id="KW-1185">Reference proteome</keyword>
<sequence length="100" mass="11543">MKKFTVPCQFGPQTAPFTIYIGSPRRDTHPIYNQATWLSKERGGVVPQKVMDSLSKLRELAEENNVSFEDLCVYALKVAEQEETQHKEEEFSFNDKQSDE</sequence>
<dbReference type="RefSeq" id="WP_160095983.1">
    <property type="nucleotide sequence ID" value="NZ_CP047224.1"/>
</dbReference>
<reference evidence="1 2" key="2">
    <citation type="journal article" date="2020" name="MBio">
        <title>Isolation and Molecular Analysis of a Novel Neorickettsia Species That Causes Potomac Horse Fever.</title>
        <authorList>
            <person name="Teymournejad O."/>
            <person name="Lin M."/>
            <person name="Bekebrede H."/>
            <person name="Kamr A."/>
            <person name="Toribio R.E."/>
            <person name="Arroyo L.G."/>
            <person name="Baird J.D."/>
            <person name="Rikihisa Y."/>
        </authorList>
    </citation>
    <scope>NUCLEOTIDE SEQUENCE [LARGE SCALE GENOMIC DNA]</scope>
    <source>
        <strain evidence="1 2">Fin17</strain>
    </source>
</reference>
<dbReference type="AlphaFoldDB" id="A0A6P1GBG8"/>
<dbReference type="EMBL" id="CP047224">
    <property type="protein sequence ID" value="QHD65514.1"/>
    <property type="molecule type" value="Genomic_DNA"/>
</dbReference>
<dbReference type="Pfam" id="PF11020">
    <property type="entry name" value="DUF2610"/>
    <property type="match status" value="1"/>
</dbReference>
<protein>
    <submittedName>
        <fullName evidence="1">DUF2610 domain-containing protein</fullName>
    </submittedName>
</protein>
<organism evidence="1 2">
    <name type="scientific">Neorickettsia findlayensis</name>
    <dbReference type="NCBI Taxonomy" id="2686014"/>
    <lineage>
        <taxon>Bacteria</taxon>
        <taxon>Pseudomonadati</taxon>
        <taxon>Pseudomonadota</taxon>
        <taxon>Alphaproteobacteria</taxon>
        <taxon>Rickettsiales</taxon>
        <taxon>Anaplasmataceae</taxon>
        <taxon>Neorickettsia</taxon>
    </lineage>
</organism>
<evidence type="ECO:0000313" key="2">
    <source>
        <dbReference type="Proteomes" id="UP000464912"/>
    </source>
</evidence>
<proteinExistence type="predicted"/>
<dbReference type="Proteomes" id="UP000464912">
    <property type="component" value="Chromosome"/>
</dbReference>
<dbReference type="KEGG" id="nef:GP480_03810"/>
<dbReference type="InterPro" id="IPR021277">
    <property type="entry name" value="DUF2610"/>
</dbReference>
<evidence type="ECO:0000313" key="1">
    <source>
        <dbReference type="EMBL" id="QHD65514.1"/>
    </source>
</evidence>
<name>A0A6P1GBG8_9RICK</name>
<gene>
    <name evidence="1" type="ORF">GP480_03810</name>
</gene>